<dbReference type="PANTHER" id="PTHR47186:SF42">
    <property type="entry name" value="DISEASE RESISTANCE RPP13-LIKE PROTEIN 1"/>
    <property type="match status" value="1"/>
</dbReference>
<evidence type="ECO:0000259" key="3">
    <source>
        <dbReference type="Pfam" id="PF25019"/>
    </source>
</evidence>
<gene>
    <name evidence="4" type="ORF">FNV43_RR20189</name>
</gene>
<proteinExistence type="predicted"/>
<dbReference type="InterPro" id="IPR056789">
    <property type="entry name" value="LRR_R13L1-DRL21"/>
</dbReference>
<name>A0A8K0DVG8_9ROSA</name>
<dbReference type="SMART" id="SM00369">
    <property type="entry name" value="LRR_TYP"/>
    <property type="match status" value="2"/>
</dbReference>
<evidence type="ECO:0000256" key="2">
    <source>
        <dbReference type="ARBA" id="ARBA00022737"/>
    </source>
</evidence>
<dbReference type="Pfam" id="PF13855">
    <property type="entry name" value="LRR_8"/>
    <property type="match status" value="1"/>
</dbReference>
<dbReference type="Pfam" id="PF25019">
    <property type="entry name" value="LRR_R13L1-DRL21"/>
    <property type="match status" value="1"/>
</dbReference>
<dbReference type="InterPro" id="IPR001611">
    <property type="entry name" value="Leu-rich_rpt"/>
</dbReference>
<dbReference type="OrthoDB" id="37484at2759"/>
<dbReference type="PROSITE" id="PS51450">
    <property type="entry name" value="LRR"/>
    <property type="match status" value="1"/>
</dbReference>
<evidence type="ECO:0000256" key="1">
    <source>
        <dbReference type="ARBA" id="ARBA00022614"/>
    </source>
</evidence>
<reference evidence="4" key="1">
    <citation type="submission" date="2020-03" db="EMBL/GenBank/DDBJ databases">
        <title>A high-quality chromosome-level genome assembly of a woody plant with both climbing and erect habits, Rhamnella rubrinervis.</title>
        <authorList>
            <person name="Lu Z."/>
            <person name="Yang Y."/>
            <person name="Zhu X."/>
            <person name="Sun Y."/>
        </authorList>
    </citation>
    <scope>NUCLEOTIDE SEQUENCE</scope>
    <source>
        <strain evidence="4">BYM</strain>
        <tissue evidence="4">Leaf</tissue>
    </source>
</reference>
<feature type="domain" description="R13L1/DRL21-like LRR repeat region" evidence="3">
    <location>
        <begin position="163"/>
        <end position="286"/>
    </location>
</feature>
<sequence>MQCLRVLSLSGLCITELLESISNLKLLRYLDFSNTALVEIPHSIYTLYNLQTLLLRQCEHLTQLADSIGNLKHLRYLDLSYTSIEDIPDALCGLYNLHTLLLFRCCNLKRLPSNIGSLTNLRHLDFQWSLALEGMPRQIGDMRELRTLSGFVVGKGNDHWCNIRKLAQLQNIHGIVSISMLENVINIGDDLEANLKEKKYITGLILTWESETEDSQKAREVLEGLQPHTNIGLLCIKGYGGTRFPNWVVDGSLSQLVDLQLFGCKNCYELPTLGHLSNLKYLYIRGFELVERVGDGFYTVINPFRCLEMLTFAEMSEWKEWSFVDAGEGGVFPRLQFLAFKKCPKLNGGCLPDYLPSLVTLNISDCQQLVASFSRTQHLDTAFPRLQTLEISHCDMESISEGELPSNLERLRFKNCKKLFEQPMQWKLQSLTSYDLENS</sequence>
<evidence type="ECO:0000313" key="4">
    <source>
        <dbReference type="EMBL" id="KAF3437436.1"/>
    </source>
</evidence>
<dbReference type="AlphaFoldDB" id="A0A8K0DVG8"/>
<keyword evidence="2" id="KW-0677">Repeat</keyword>
<dbReference type="Gene3D" id="3.80.10.10">
    <property type="entry name" value="Ribonuclease Inhibitor"/>
    <property type="match status" value="2"/>
</dbReference>
<evidence type="ECO:0000313" key="5">
    <source>
        <dbReference type="Proteomes" id="UP000796880"/>
    </source>
</evidence>
<dbReference type="EMBL" id="VOIH02000009">
    <property type="protein sequence ID" value="KAF3437436.1"/>
    <property type="molecule type" value="Genomic_DNA"/>
</dbReference>
<dbReference type="InterPro" id="IPR003591">
    <property type="entry name" value="Leu-rich_rpt_typical-subtyp"/>
</dbReference>
<organism evidence="4 5">
    <name type="scientific">Rhamnella rubrinervis</name>
    <dbReference type="NCBI Taxonomy" id="2594499"/>
    <lineage>
        <taxon>Eukaryota</taxon>
        <taxon>Viridiplantae</taxon>
        <taxon>Streptophyta</taxon>
        <taxon>Embryophyta</taxon>
        <taxon>Tracheophyta</taxon>
        <taxon>Spermatophyta</taxon>
        <taxon>Magnoliopsida</taxon>
        <taxon>eudicotyledons</taxon>
        <taxon>Gunneridae</taxon>
        <taxon>Pentapetalae</taxon>
        <taxon>rosids</taxon>
        <taxon>fabids</taxon>
        <taxon>Rosales</taxon>
        <taxon>Rhamnaceae</taxon>
        <taxon>rhamnoid group</taxon>
        <taxon>Rhamneae</taxon>
        <taxon>Rhamnella</taxon>
    </lineage>
</organism>
<dbReference type="SUPFAM" id="SSF52058">
    <property type="entry name" value="L domain-like"/>
    <property type="match status" value="1"/>
</dbReference>
<keyword evidence="5" id="KW-1185">Reference proteome</keyword>
<dbReference type="InterPro" id="IPR032675">
    <property type="entry name" value="LRR_dom_sf"/>
</dbReference>
<dbReference type="PANTHER" id="PTHR47186">
    <property type="entry name" value="LEUCINE-RICH REPEAT-CONTAINING PROTEIN 57"/>
    <property type="match status" value="1"/>
</dbReference>
<accession>A0A8K0DVG8</accession>
<keyword evidence="1" id="KW-0433">Leucine-rich repeat</keyword>
<dbReference type="Proteomes" id="UP000796880">
    <property type="component" value="Unassembled WGS sequence"/>
</dbReference>
<protein>
    <recommendedName>
        <fullName evidence="3">R13L1/DRL21-like LRR repeat region domain-containing protein</fullName>
    </recommendedName>
</protein>
<comment type="caution">
    <text evidence="4">The sequence shown here is derived from an EMBL/GenBank/DDBJ whole genome shotgun (WGS) entry which is preliminary data.</text>
</comment>